<evidence type="ECO:0000256" key="3">
    <source>
        <dbReference type="ARBA" id="ARBA00022692"/>
    </source>
</evidence>
<proteinExistence type="predicted"/>
<dbReference type="PANTHER" id="PTHR40077">
    <property type="entry name" value="MEMBRANE PROTEIN-RELATED"/>
    <property type="match status" value="1"/>
</dbReference>
<dbReference type="Proteomes" id="UP001164965">
    <property type="component" value="Chromosome"/>
</dbReference>
<evidence type="ECO:0000256" key="6">
    <source>
        <dbReference type="SAM" id="Phobius"/>
    </source>
</evidence>
<name>A0ABY6NWV7_9NOCA</name>
<dbReference type="InterPro" id="IPR023845">
    <property type="entry name" value="DUF3817_TM"/>
</dbReference>
<evidence type="ECO:0000259" key="7">
    <source>
        <dbReference type="Pfam" id="PF12823"/>
    </source>
</evidence>
<dbReference type="NCBIfam" id="TIGR03954">
    <property type="entry name" value="integ_memb_HG"/>
    <property type="match status" value="1"/>
</dbReference>
<organism evidence="8 9">
    <name type="scientific">Rhodococcus antarcticus</name>
    <dbReference type="NCBI Taxonomy" id="2987751"/>
    <lineage>
        <taxon>Bacteria</taxon>
        <taxon>Bacillati</taxon>
        <taxon>Actinomycetota</taxon>
        <taxon>Actinomycetes</taxon>
        <taxon>Mycobacteriales</taxon>
        <taxon>Nocardiaceae</taxon>
        <taxon>Rhodococcus</taxon>
    </lineage>
</organism>
<accession>A0ABY6NWV7</accession>
<dbReference type="Pfam" id="PF12823">
    <property type="entry name" value="DUF3817"/>
    <property type="match status" value="1"/>
</dbReference>
<evidence type="ECO:0000256" key="4">
    <source>
        <dbReference type="ARBA" id="ARBA00022989"/>
    </source>
</evidence>
<dbReference type="EMBL" id="CP110615">
    <property type="protein sequence ID" value="UZJ23866.1"/>
    <property type="molecule type" value="Genomic_DNA"/>
</dbReference>
<sequence length="118" mass="12445">MTSSATTPPAAPAALTPRVASALLRYRVMAYVTGVLLIGLTVAVIFKYTSGDGGSTTVIGVAHGWIYIVYLLASLDLAVKARWRPGPALLVLLAGTVPLMSFVAEHRVSQRVRAGRPL</sequence>
<keyword evidence="9" id="KW-1185">Reference proteome</keyword>
<keyword evidence="3 6" id="KW-0812">Transmembrane</keyword>
<dbReference type="PANTHER" id="PTHR40077:SF2">
    <property type="entry name" value="MEMBRANE PROTEIN"/>
    <property type="match status" value="1"/>
</dbReference>
<comment type="subcellular location">
    <subcellularLocation>
        <location evidence="1">Cell membrane</location>
        <topology evidence="1">Multi-pass membrane protein</topology>
    </subcellularLocation>
</comment>
<evidence type="ECO:0000313" key="8">
    <source>
        <dbReference type="EMBL" id="UZJ23866.1"/>
    </source>
</evidence>
<reference evidence="8" key="1">
    <citation type="submission" date="2022-10" db="EMBL/GenBank/DDBJ databases">
        <title>Rhodococcus sp.75.</title>
        <authorList>
            <person name="Sun M."/>
        </authorList>
    </citation>
    <scope>NUCLEOTIDE SEQUENCE</scope>
    <source>
        <strain evidence="8">75</strain>
    </source>
</reference>
<evidence type="ECO:0000256" key="2">
    <source>
        <dbReference type="ARBA" id="ARBA00022475"/>
    </source>
</evidence>
<evidence type="ECO:0000256" key="5">
    <source>
        <dbReference type="ARBA" id="ARBA00023136"/>
    </source>
</evidence>
<feature type="transmembrane region" description="Helical" evidence="6">
    <location>
        <begin position="85"/>
        <end position="104"/>
    </location>
</feature>
<keyword evidence="5 6" id="KW-0472">Membrane</keyword>
<evidence type="ECO:0000313" key="9">
    <source>
        <dbReference type="Proteomes" id="UP001164965"/>
    </source>
</evidence>
<evidence type="ECO:0000256" key="1">
    <source>
        <dbReference type="ARBA" id="ARBA00004651"/>
    </source>
</evidence>
<keyword evidence="4 6" id="KW-1133">Transmembrane helix</keyword>
<keyword evidence="2" id="KW-1003">Cell membrane</keyword>
<feature type="domain" description="DUF3817" evidence="7">
    <location>
        <begin position="24"/>
        <end position="109"/>
    </location>
</feature>
<feature type="transmembrane region" description="Helical" evidence="6">
    <location>
        <begin position="28"/>
        <end position="46"/>
    </location>
</feature>
<dbReference type="RefSeq" id="WP_265381974.1">
    <property type="nucleotide sequence ID" value="NZ_CP110615.1"/>
</dbReference>
<feature type="transmembrane region" description="Helical" evidence="6">
    <location>
        <begin position="58"/>
        <end position="79"/>
    </location>
</feature>
<gene>
    <name evidence="8" type="ORF">RHODO2019_11755</name>
</gene>
<protein>
    <submittedName>
        <fullName evidence="8">DUF3817 domain-containing protein</fullName>
    </submittedName>
</protein>